<accession>A0A0A1VWS9</accession>
<dbReference type="SUPFAM" id="SSF53474">
    <property type="entry name" value="alpha/beta-Hydrolases"/>
    <property type="match status" value="1"/>
</dbReference>
<gene>
    <name evidence="1" type="ORF">N44_02609</name>
</gene>
<evidence type="ECO:0000313" key="2">
    <source>
        <dbReference type="Proteomes" id="UP000030321"/>
    </source>
</evidence>
<dbReference type="PANTHER" id="PTHR36513:SF1">
    <property type="entry name" value="TRANSMEMBRANE PROTEIN"/>
    <property type="match status" value="1"/>
</dbReference>
<comment type="caution">
    <text evidence="1">The sequence shown here is derived from an EMBL/GenBank/DDBJ whole genome shotgun (WGS) entry which is preliminary data.</text>
</comment>
<evidence type="ECO:0008006" key="3">
    <source>
        <dbReference type="Google" id="ProtNLM"/>
    </source>
</evidence>
<name>A0A0A1VWS9_MICAE</name>
<dbReference type="Proteomes" id="UP000030321">
    <property type="component" value="Unassembled WGS sequence"/>
</dbReference>
<sequence>MTTIYFATNRNLVTSNDLEAGFDFGSTFSQDGLANLRFGKAEVTGENFSQYQIQVAPENLLGDPPVLGSQAIALQVRKQMIENAKDTLIFIHGFNVSFRGALTAAAQLHQVLTARDPGDTEPPLKLNICLFSWPSDGALLFSDPRAANAIAYKNDRQDAAASGAAFARGFLKVADFINQTEVRCQQRLHLTAHSMGNYVLRHALQELRRQVGNQLPRLFDQVLMMAADEDDDAFDLDYKLFSLPRITRRTSVYFNRNDLALWASDKLKGNTARLGTDGPIQPRQLPRNVYPIDCTRVVSSFTDPSEHGYYLNVPRVVRDMRLVLGNQIPPDEIPGRKYVAETNRYRLLE</sequence>
<evidence type="ECO:0000313" key="1">
    <source>
        <dbReference type="EMBL" id="GAL94029.1"/>
    </source>
</evidence>
<dbReference type="EMBL" id="BBPA01000051">
    <property type="protein sequence ID" value="GAL94029.1"/>
    <property type="molecule type" value="Genomic_DNA"/>
</dbReference>
<dbReference type="Pfam" id="PF05990">
    <property type="entry name" value="DUF900"/>
    <property type="match status" value="1"/>
</dbReference>
<proteinExistence type="predicted"/>
<dbReference type="InterPro" id="IPR029058">
    <property type="entry name" value="AB_hydrolase_fold"/>
</dbReference>
<reference evidence="2" key="1">
    <citation type="journal article" date="2015" name="Genome">
        <title>Whole Genome Sequence of the Non-Microcystin-Producing Microcystis aeruginosa Strain NIES-44.</title>
        <authorList>
            <person name="Okano K."/>
            <person name="Miyata N."/>
            <person name="Ozaki Y."/>
        </authorList>
    </citation>
    <scope>NUCLEOTIDE SEQUENCE [LARGE SCALE GENOMIC DNA]</scope>
    <source>
        <strain evidence="2">NIES-44</strain>
    </source>
</reference>
<protein>
    <recommendedName>
        <fullName evidence="3">Alpha/beta hydrolase</fullName>
    </recommendedName>
</protein>
<dbReference type="PANTHER" id="PTHR36513">
    <property type="entry name" value="ABC TRANSMEMBRANE TYPE-1 DOMAIN-CONTAINING PROTEIN"/>
    <property type="match status" value="1"/>
</dbReference>
<dbReference type="AlphaFoldDB" id="A0A0A1VWS9"/>
<dbReference type="InterPro" id="IPR010297">
    <property type="entry name" value="DUF900_hydrolase"/>
</dbReference>
<organism evidence="1 2">
    <name type="scientific">Microcystis aeruginosa NIES-44</name>
    <dbReference type="NCBI Taxonomy" id="449439"/>
    <lineage>
        <taxon>Bacteria</taxon>
        <taxon>Bacillati</taxon>
        <taxon>Cyanobacteriota</taxon>
        <taxon>Cyanophyceae</taxon>
        <taxon>Oscillatoriophycideae</taxon>
        <taxon>Chroococcales</taxon>
        <taxon>Microcystaceae</taxon>
        <taxon>Microcystis</taxon>
    </lineage>
</organism>